<proteinExistence type="predicted"/>
<dbReference type="KEGG" id="ocy:OSSY52_07300"/>
<feature type="transmembrane region" description="Helical" evidence="1">
    <location>
        <begin position="20"/>
        <end position="39"/>
    </location>
</feature>
<feature type="transmembrane region" description="Helical" evidence="1">
    <location>
        <begin position="71"/>
        <end position="98"/>
    </location>
</feature>
<feature type="transmembrane region" description="Helical" evidence="1">
    <location>
        <begin position="110"/>
        <end position="127"/>
    </location>
</feature>
<gene>
    <name evidence="2" type="ORF">OSSY52_07300</name>
</gene>
<feature type="transmembrane region" description="Helical" evidence="1">
    <location>
        <begin position="48"/>
        <end position="65"/>
    </location>
</feature>
<evidence type="ECO:0000256" key="1">
    <source>
        <dbReference type="SAM" id="Phobius"/>
    </source>
</evidence>
<dbReference type="RefSeq" id="WP_190615669.1">
    <property type="nucleotide sequence ID" value="NZ_AP018712.1"/>
</dbReference>
<sequence>MFNNMLVDFYNSLFVPKKLLNSEKGSILIPFIIMGVYLISPNMNLKKLFLIFSLSFLSSGLRILFAKKYAYYSYLASSSTLLLFALNFYSISFFWNILLKTYIDIKEKNFYSFIIGTFFDIFLFWWLI</sequence>
<evidence type="ECO:0000313" key="2">
    <source>
        <dbReference type="EMBL" id="BBE30589.1"/>
    </source>
</evidence>
<reference evidence="2 3" key="1">
    <citation type="submission" date="2018-06" db="EMBL/GenBank/DDBJ databases">
        <title>Genome sequencing of Oceanotoga sp. sy52.</title>
        <authorList>
            <person name="Mori K."/>
        </authorList>
    </citation>
    <scope>NUCLEOTIDE SEQUENCE [LARGE SCALE GENOMIC DNA]</scope>
    <source>
        <strain evidence="3">sy52</strain>
    </source>
</reference>
<accession>A0A7G1GAP7</accession>
<keyword evidence="3" id="KW-1185">Reference proteome</keyword>
<keyword evidence="1" id="KW-0472">Membrane</keyword>
<keyword evidence="1" id="KW-1133">Transmembrane helix</keyword>
<dbReference type="EMBL" id="AP018712">
    <property type="protein sequence ID" value="BBE30589.1"/>
    <property type="molecule type" value="Genomic_DNA"/>
</dbReference>
<protein>
    <submittedName>
        <fullName evidence="2">Uncharacterized protein</fullName>
    </submittedName>
</protein>
<evidence type="ECO:0000313" key="3">
    <source>
        <dbReference type="Proteomes" id="UP000516361"/>
    </source>
</evidence>
<dbReference type="AlphaFoldDB" id="A0A7G1GAP7"/>
<name>A0A7G1GAP7_9BACT</name>
<organism evidence="2 3">
    <name type="scientific">Tepiditoga spiralis</name>
    <dbReference type="NCBI Taxonomy" id="2108365"/>
    <lineage>
        <taxon>Bacteria</taxon>
        <taxon>Thermotogati</taxon>
        <taxon>Thermotogota</taxon>
        <taxon>Thermotogae</taxon>
        <taxon>Petrotogales</taxon>
        <taxon>Petrotogaceae</taxon>
        <taxon>Tepiditoga</taxon>
    </lineage>
</organism>
<keyword evidence="1" id="KW-0812">Transmembrane</keyword>
<dbReference type="Proteomes" id="UP000516361">
    <property type="component" value="Chromosome"/>
</dbReference>
<dbReference type="InParanoid" id="A0A7G1GAP7"/>